<evidence type="ECO:0000256" key="1">
    <source>
        <dbReference type="ARBA" id="ARBA00022801"/>
    </source>
</evidence>
<protein>
    <recommendedName>
        <fullName evidence="5">PNPLA domain-containing protein</fullName>
    </recommendedName>
</protein>
<dbReference type="PANTHER" id="PTHR14226">
    <property type="entry name" value="NEUROPATHY TARGET ESTERASE/SWISS CHEESE D.MELANOGASTER"/>
    <property type="match status" value="1"/>
</dbReference>
<dbReference type="InterPro" id="IPR016035">
    <property type="entry name" value="Acyl_Trfase/lysoPLipase"/>
</dbReference>
<feature type="short sequence motif" description="GXSXG" evidence="4">
    <location>
        <begin position="37"/>
        <end position="41"/>
    </location>
</feature>
<keyword evidence="1 4" id="KW-0378">Hydrolase</keyword>
<keyword evidence="2 4" id="KW-0442">Lipid degradation</keyword>
<dbReference type="InterPro" id="IPR050301">
    <property type="entry name" value="NTE"/>
</dbReference>
<dbReference type="Pfam" id="PF01734">
    <property type="entry name" value="Patatin"/>
    <property type="match status" value="1"/>
</dbReference>
<keyword evidence="7" id="KW-1185">Reference proteome</keyword>
<evidence type="ECO:0000259" key="5">
    <source>
        <dbReference type="PROSITE" id="PS51635"/>
    </source>
</evidence>
<dbReference type="PROSITE" id="PS51635">
    <property type="entry name" value="PNPLA"/>
    <property type="match status" value="1"/>
</dbReference>
<sequence length="299" mass="32379">MRRVLITSGGGAKGAFTVGALSHMFDNNTANFDLISGTSTGSLIAAFAAAGDIDTLKDVYTNVTDNDIIATTNLVRQLQQGNPYLLDSYPLVKLINEKVTDAVYQKIMAGNTTLCLTAVSLQTGIPTIFATKNITVPPGYQLKLIQNIQQLKNAMLASSSQGGFLPPVSIDGQQMIDGGHRTVIPTAAAIAQNPDEVVVLSNNPRNIFPGNPNYTSVIDTILRVISIFIQGVRENDYKLLDDYIARSQKKVFYIEPDTDLDEQNPTGLRFDRFLMTLWRSQGEQKARQILAAGGNPGGV</sequence>
<dbReference type="SUPFAM" id="SSF52151">
    <property type="entry name" value="FabD/lysophospholipase-like"/>
    <property type="match status" value="1"/>
</dbReference>
<dbReference type="Proteomes" id="UP000798808">
    <property type="component" value="Unassembled WGS sequence"/>
</dbReference>
<feature type="domain" description="PNPLA" evidence="5">
    <location>
        <begin position="5"/>
        <end position="190"/>
    </location>
</feature>
<organism evidence="6 7">
    <name type="scientific">Fulvivirga kasyanovii</name>
    <dbReference type="NCBI Taxonomy" id="396812"/>
    <lineage>
        <taxon>Bacteria</taxon>
        <taxon>Pseudomonadati</taxon>
        <taxon>Bacteroidota</taxon>
        <taxon>Cytophagia</taxon>
        <taxon>Cytophagales</taxon>
        <taxon>Fulvivirgaceae</taxon>
        <taxon>Fulvivirga</taxon>
    </lineage>
</organism>
<dbReference type="InterPro" id="IPR002641">
    <property type="entry name" value="PNPLA_dom"/>
</dbReference>
<name>A0ABW9RSW9_9BACT</name>
<evidence type="ECO:0000256" key="2">
    <source>
        <dbReference type="ARBA" id="ARBA00022963"/>
    </source>
</evidence>
<reference evidence="6 7" key="1">
    <citation type="submission" date="2019-02" db="EMBL/GenBank/DDBJ databases">
        <authorList>
            <person name="Goldberg S.R."/>
            <person name="Haltli B.A."/>
            <person name="Correa H."/>
            <person name="Russell K.G."/>
        </authorList>
    </citation>
    <scope>NUCLEOTIDE SEQUENCE [LARGE SCALE GENOMIC DNA]</scope>
    <source>
        <strain evidence="6 7">JCM 16186</strain>
    </source>
</reference>
<proteinExistence type="predicted"/>
<comment type="caution">
    <text evidence="6">The sequence shown here is derived from an EMBL/GenBank/DDBJ whole genome shotgun (WGS) entry which is preliminary data.</text>
</comment>
<dbReference type="EMBL" id="SMLW01000578">
    <property type="protein sequence ID" value="MTI26389.1"/>
    <property type="molecule type" value="Genomic_DNA"/>
</dbReference>
<dbReference type="RefSeq" id="WP_155173401.1">
    <property type="nucleotide sequence ID" value="NZ_BAAAFL010000012.1"/>
</dbReference>
<feature type="active site" description="Proton acceptor" evidence="4">
    <location>
        <position position="177"/>
    </location>
</feature>
<evidence type="ECO:0000313" key="6">
    <source>
        <dbReference type="EMBL" id="MTI26389.1"/>
    </source>
</evidence>
<dbReference type="Gene3D" id="3.40.1090.10">
    <property type="entry name" value="Cytosolic phospholipase A2 catalytic domain"/>
    <property type="match status" value="1"/>
</dbReference>
<accession>A0ABW9RSW9</accession>
<evidence type="ECO:0000256" key="4">
    <source>
        <dbReference type="PROSITE-ProRule" id="PRU01161"/>
    </source>
</evidence>
<feature type="short sequence motif" description="DGA/G" evidence="4">
    <location>
        <begin position="177"/>
        <end position="179"/>
    </location>
</feature>
<gene>
    <name evidence="6" type="ORF">E1163_15635</name>
</gene>
<evidence type="ECO:0000313" key="7">
    <source>
        <dbReference type="Proteomes" id="UP000798808"/>
    </source>
</evidence>
<keyword evidence="3 4" id="KW-0443">Lipid metabolism</keyword>
<evidence type="ECO:0000256" key="3">
    <source>
        <dbReference type="ARBA" id="ARBA00023098"/>
    </source>
</evidence>
<dbReference type="PANTHER" id="PTHR14226:SF57">
    <property type="entry name" value="BLR7027 PROTEIN"/>
    <property type="match status" value="1"/>
</dbReference>
<feature type="active site" description="Nucleophile" evidence="4">
    <location>
        <position position="39"/>
    </location>
</feature>
<feature type="short sequence motif" description="GXGXXG" evidence="4">
    <location>
        <begin position="9"/>
        <end position="14"/>
    </location>
</feature>